<dbReference type="InterPro" id="IPR011990">
    <property type="entry name" value="TPR-like_helical_dom_sf"/>
</dbReference>
<dbReference type="InterPro" id="IPR019734">
    <property type="entry name" value="TPR_rpt"/>
</dbReference>
<reference evidence="2 3" key="1">
    <citation type="submission" date="2018-10" db="EMBL/GenBank/DDBJ databases">
        <title>Genomic Encyclopedia of Type Strains, Phase IV (KMG-IV): sequencing the most valuable type-strain genomes for metagenomic binning, comparative biology and taxonomic classification.</title>
        <authorList>
            <person name="Goeker M."/>
        </authorList>
    </citation>
    <scope>NUCLEOTIDE SEQUENCE [LARGE SCALE GENOMIC DNA]</scope>
    <source>
        <strain evidence="2 3">DSM 22008</strain>
    </source>
</reference>
<name>A0A420WIX9_9PROT</name>
<feature type="chain" id="PRO_5019291987" evidence="1">
    <location>
        <begin position="34"/>
        <end position="494"/>
    </location>
</feature>
<dbReference type="AlphaFoldDB" id="A0A420WIX9"/>
<dbReference type="Gene3D" id="1.25.40.10">
    <property type="entry name" value="Tetratricopeptide repeat domain"/>
    <property type="match status" value="3"/>
</dbReference>
<dbReference type="SUPFAM" id="SSF48452">
    <property type="entry name" value="TPR-like"/>
    <property type="match status" value="2"/>
</dbReference>
<dbReference type="InParanoid" id="A0A420WIX9"/>
<protein>
    <submittedName>
        <fullName evidence="2">Tetratricopeptide repeat protein</fullName>
    </submittedName>
</protein>
<dbReference type="RefSeq" id="WP_121098704.1">
    <property type="nucleotide sequence ID" value="NZ_RBII01000001.1"/>
</dbReference>
<dbReference type="Pfam" id="PF13181">
    <property type="entry name" value="TPR_8"/>
    <property type="match status" value="1"/>
</dbReference>
<keyword evidence="1" id="KW-0732">Signal</keyword>
<evidence type="ECO:0000313" key="2">
    <source>
        <dbReference type="EMBL" id="RKQ70882.1"/>
    </source>
</evidence>
<sequence>MTSLTKMIRNGLSASAFVLMSAAFVSVPVTAYAQDDAQTEGRQFSAKSGEMVSAANEMMTANQFQAAVSKLNEALALPDLNAYERSIIYQVQGTAYYELNNYGSAITAFENAISAGGLLPNEASSLRVNIAQLLIGNGQFAEGAQMLENYLARGGQEKPKYVEYITQAWVQAENYNRALPWAEKWFNAASPKERKHFDLLNFLYNNLGMPGKQADIVKQMINRWPEEKQLWEAWASMLANGGREQEAFEVTKMLYIGGALTTEQDLMKVVQYYSFYDMPFQAAEILEREMSNGRIPRDSEKMVQLSNLFRQAREYKRAIPILEQAASSSNQAKLYADLGEALYNEGECQRAEAAFKGAIDRGYDAGKSWMLIATCRYEATQNQESLSCEMSPDQMANAPITKTRASAVEAFSQVPSTSRENRNAKKWISFIRAERDAFDRRCEFEKNIERELCYQMIKGAYDNEIFEGEFKLEDENCQRFKADYDAAYIVKTTG</sequence>
<accession>A0A420WIX9</accession>
<dbReference type="OrthoDB" id="8482207at2"/>
<dbReference type="Pfam" id="PF13432">
    <property type="entry name" value="TPR_16"/>
    <property type="match status" value="1"/>
</dbReference>
<dbReference type="Proteomes" id="UP000282211">
    <property type="component" value="Unassembled WGS sequence"/>
</dbReference>
<evidence type="ECO:0000313" key="3">
    <source>
        <dbReference type="Proteomes" id="UP000282211"/>
    </source>
</evidence>
<organism evidence="2 3">
    <name type="scientific">Litorimonas taeanensis</name>
    <dbReference type="NCBI Taxonomy" id="568099"/>
    <lineage>
        <taxon>Bacteria</taxon>
        <taxon>Pseudomonadati</taxon>
        <taxon>Pseudomonadota</taxon>
        <taxon>Alphaproteobacteria</taxon>
        <taxon>Maricaulales</taxon>
        <taxon>Robiginitomaculaceae</taxon>
    </lineage>
</organism>
<evidence type="ECO:0000256" key="1">
    <source>
        <dbReference type="SAM" id="SignalP"/>
    </source>
</evidence>
<comment type="caution">
    <text evidence="2">The sequence shown here is derived from an EMBL/GenBank/DDBJ whole genome shotgun (WGS) entry which is preliminary data.</text>
</comment>
<feature type="signal peptide" evidence="1">
    <location>
        <begin position="1"/>
        <end position="33"/>
    </location>
</feature>
<keyword evidence="3" id="KW-1185">Reference proteome</keyword>
<dbReference type="EMBL" id="RBII01000001">
    <property type="protein sequence ID" value="RKQ70882.1"/>
    <property type="molecule type" value="Genomic_DNA"/>
</dbReference>
<proteinExistence type="predicted"/>
<gene>
    <name evidence="2" type="ORF">DES40_0185</name>
</gene>